<evidence type="ECO:0000313" key="3">
    <source>
        <dbReference type="Proteomes" id="UP000095787"/>
    </source>
</evidence>
<dbReference type="GO" id="GO:0003677">
    <property type="term" value="F:DNA binding"/>
    <property type="evidence" value="ECO:0007669"/>
    <property type="project" value="InterPro"/>
</dbReference>
<proteinExistence type="predicted"/>
<dbReference type="Gene3D" id="1.10.260.40">
    <property type="entry name" value="lambda repressor-like DNA-binding domains"/>
    <property type="match status" value="1"/>
</dbReference>
<dbReference type="Proteomes" id="UP000095787">
    <property type="component" value="Unassembled WGS sequence"/>
</dbReference>
<dbReference type="RefSeq" id="WP_055158854.1">
    <property type="nucleotide sequence ID" value="NZ_CBCTJF010000030.1"/>
</dbReference>
<protein>
    <recommendedName>
        <fullName evidence="1">HTH cro/C1-type domain-containing protein</fullName>
    </recommendedName>
</protein>
<gene>
    <name evidence="2" type="ORF">ERS852456_01294</name>
</gene>
<dbReference type="Pfam" id="PF13443">
    <property type="entry name" value="HTH_26"/>
    <property type="match status" value="1"/>
</dbReference>
<evidence type="ECO:0000259" key="1">
    <source>
        <dbReference type="Pfam" id="PF13443"/>
    </source>
</evidence>
<sequence length="81" mass="9591">MPKVEFLTRQQKRERTVDEIIDIYRKRKHITKSDLAKKINMPRSTFNVKVSKNQGEMKLEVLWGILDVLEVPAEERAKILL</sequence>
<dbReference type="EMBL" id="CYZO01000014">
    <property type="protein sequence ID" value="CUN97570.1"/>
    <property type="molecule type" value="Genomic_DNA"/>
</dbReference>
<dbReference type="SUPFAM" id="SSF47413">
    <property type="entry name" value="lambda repressor-like DNA-binding domains"/>
    <property type="match status" value="1"/>
</dbReference>
<dbReference type="InterPro" id="IPR010982">
    <property type="entry name" value="Lambda_DNA-bd_dom_sf"/>
</dbReference>
<accession>A0A174BCR0</accession>
<feature type="domain" description="HTH cro/C1-type" evidence="1">
    <location>
        <begin position="22"/>
        <end position="72"/>
    </location>
</feature>
<organism evidence="2 3">
    <name type="scientific">[Ruminococcus] torques</name>
    <dbReference type="NCBI Taxonomy" id="33039"/>
    <lineage>
        <taxon>Bacteria</taxon>
        <taxon>Bacillati</taxon>
        <taxon>Bacillota</taxon>
        <taxon>Clostridia</taxon>
        <taxon>Lachnospirales</taxon>
        <taxon>Lachnospiraceae</taxon>
        <taxon>Mediterraneibacter</taxon>
    </lineage>
</organism>
<dbReference type="AlphaFoldDB" id="A0A174BCR0"/>
<dbReference type="InterPro" id="IPR001387">
    <property type="entry name" value="Cro/C1-type_HTH"/>
</dbReference>
<reference evidence="2 3" key="1">
    <citation type="submission" date="2015-09" db="EMBL/GenBank/DDBJ databases">
        <authorList>
            <consortium name="Pathogen Informatics"/>
        </authorList>
    </citation>
    <scope>NUCLEOTIDE SEQUENCE [LARGE SCALE GENOMIC DNA]</scope>
    <source>
        <strain evidence="2 3">2789STDY5834841</strain>
    </source>
</reference>
<evidence type="ECO:0000313" key="2">
    <source>
        <dbReference type="EMBL" id="CUN97570.1"/>
    </source>
</evidence>
<dbReference type="CDD" id="cd00093">
    <property type="entry name" value="HTH_XRE"/>
    <property type="match status" value="1"/>
</dbReference>
<name>A0A174BCR0_9FIRM</name>